<feature type="domain" description="Histidine kinase/HSP90-like ATPase" evidence="2">
    <location>
        <begin position="21"/>
        <end position="128"/>
    </location>
</feature>
<dbReference type="PANTHER" id="PTHR35526:SF3">
    <property type="entry name" value="ANTI-SIGMA-F FACTOR RSBW"/>
    <property type="match status" value="1"/>
</dbReference>
<sequence>MTLAQLNAAPRGEVEYVFPLPHAPKAVPAVRRRVDAVLTGWDLCPDGAQDVLLVVSELITNAIVHALPPATLRLSRSRVDGRRAVHVEVTDTGPATAAGLSNAEADPDEHGRGLNIVTMLSARCGVHVYSGGTSRWAEVLVG</sequence>
<comment type="caution">
    <text evidence="3">The sequence shown here is derived from an EMBL/GenBank/DDBJ whole genome shotgun (WGS) entry which is preliminary data.</text>
</comment>
<organism evidence="3 4">
    <name type="scientific">Streptomyces yaanensis</name>
    <dbReference type="NCBI Taxonomy" id="1142239"/>
    <lineage>
        <taxon>Bacteria</taxon>
        <taxon>Bacillati</taxon>
        <taxon>Actinomycetota</taxon>
        <taxon>Actinomycetes</taxon>
        <taxon>Kitasatosporales</taxon>
        <taxon>Streptomycetaceae</taxon>
        <taxon>Streptomyces</taxon>
    </lineage>
</organism>
<dbReference type="SUPFAM" id="SSF55874">
    <property type="entry name" value="ATPase domain of HSP90 chaperone/DNA topoisomerase II/histidine kinase"/>
    <property type="match status" value="1"/>
</dbReference>
<dbReference type="GO" id="GO:0005524">
    <property type="term" value="F:ATP binding"/>
    <property type="evidence" value="ECO:0007669"/>
    <property type="project" value="UniProtKB-KW"/>
</dbReference>
<keyword evidence="1" id="KW-0418">Kinase</keyword>
<keyword evidence="4" id="KW-1185">Reference proteome</keyword>
<evidence type="ECO:0000313" key="4">
    <source>
        <dbReference type="Proteomes" id="UP001595701"/>
    </source>
</evidence>
<dbReference type="InterPro" id="IPR050267">
    <property type="entry name" value="Anti-sigma-factor_SerPK"/>
</dbReference>
<dbReference type="Proteomes" id="UP001595701">
    <property type="component" value="Unassembled WGS sequence"/>
</dbReference>
<evidence type="ECO:0000259" key="2">
    <source>
        <dbReference type="Pfam" id="PF13581"/>
    </source>
</evidence>
<gene>
    <name evidence="3" type="ORF">ACFOZ0_03645</name>
</gene>
<dbReference type="PANTHER" id="PTHR35526">
    <property type="entry name" value="ANTI-SIGMA-F FACTOR RSBW-RELATED"/>
    <property type="match status" value="1"/>
</dbReference>
<dbReference type="InterPro" id="IPR036890">
    <property type="entry name" value="HATPase_C_sf"/>
</dbReference>
<dbReference type="EMBL" id="JBHRWR010000002">
    <property type="protein sequence ID" value="MFC3572394.1"/>
    <property type="molecule type" value="Genomic_DNA"/>
</dbReference>
<dbReference type="InterPro" id="IPR003594">
    <property type="entry name" value="HATPase_dom"/>
</dbReference>
<evidence type="ECO:0000256" key="1">
    <source>
        <dbReference type="ARBA" id="ARBA00022527"/>
    </source>
</evidence>
<evidence type="ECO:0000313" key="3">
    <source>
        <dbReference type="EMBL" id="MFC3572394.1"/>
    </source>
</evidence>
<keyword evidence="3" id="KW-0547">Nucleotide-binding</keyword>
<dbReference type="Gene3D" id="3.30.565.10">
    <property type="entry name" value="Histidine kinase-like ATPase, C-terminal domain"/>
    <property type="match status" value="1"/>
</dbReference>
<dbReference type="CDD" id="cd16936">
    <property type="entry name" value="HATPase_RsbW-like"/>
    <property type="match status" value="1"/>
</dbReference>
<proteinExistence type="predicted"/>
<accession>A0ABV7S5Z1</accession>
<dbReference type="RefSeq" id="WP_310772410.1">
    <property type="nucleotide sequence ID" value="NZ_JBHRWR010000002.1"/>
</dbReference>
<keyword evidence="1" id="KW-0723">Serine/threonine-protein kinase</keyword>
<protein>
    <submittedName>
        <fullName evidence="3">ATP-binding protein</fullName>
    </submittedName>
</protein>
<keyword evidence="1" id="KW-0808">Transferase</keyword>
<keyword evidence="3" id="KW-0067">ATP-binding</keyword>
<dbReference type="Pfam" id="PF13581">
    <property type="entry name" value="HATPase_c_2"/>
    <property type="match status" value="1"/>
</dbReference>
<name>A0ABV7S5Z1_9ACTN</name>
<reference evidence="4" key="1">
    <citation type="journal article" date="2019" name="Int. J. Syst. Evol. Microbiol.">
        <title>The Global Catalogue of Microorganisms (GCM) 10K type strain sequencing project: providing services to taxonomists for standard genome sequencing and annotation.</title>
        <authorList>
            <consortium name="The Broad Institute Genomics Platform"/>
            <consortium name="The Broad Institute Genome Sequencing Center for Infectious Disease"/>
            <person name="Wu L."/>
            <person name="Ma J."/>
        </authorList>
    </citation>
    <scope>NUCLEOTIDE SEQUENCE [LARGE SCALE GENOMIC DNA]</scope>
    <source>
        <strain evidence="4">CGMCC 4.7035</strain>
    </source>
</reference>